<reference evidence="2" key="1">
    <citation type="journal article" date="2019" name="Int. J. Syst. Evol. Microbiol.">
        <title>The Global Catalogue of Microorganisms (GCM) 10K type strain sequencing project: providing services to taxonomists for standard genome sequencing and annotation.</title>
        <authorList>
            <consortium name="The Broad Institute Genomics Platform"/>
            <consortium name="The Broad Institute Genome Sequencing Center for Infectious Disease"/>
            <person name="Wu L."/>
            <person name="Ma J."/>
        </authorList>
    </citation>
    <scope>NUCLEOTIDE SEQUENCE [LARGE SCALE GENOMIC DNA]</scope>
    <source>
        <strain evidence="2">FCH27</strain>
    </source>
</reference>
<accession>A0ABW2N0D9</accession>
<dbReference type="Gene3D" id="3.10.450.50">
    <property type="match status" value="1"/>
</dbReference>
<dbReference type="SUPFAM" id="SSF54427">
    <property type="entry name" value="NTF2-like"/>
    <property type="match status" value="1"/>
</dbReference>
<organism evidence="1 2">
    <name type="scientific">Nocardioides astragali</name>
    <dbReference type="NCBI Taxonomy" id="1776736"/>
    <lineage>
        <taxon>Bacteria</taxon>
        <taxon>Bacillati</taxon>
        <taxon>Actinomycetota</taxon>
        <taxon>Actinomycetes</taxon>
        <taxon>Propionibacteriales</taxon>
        <taxon>Nocardioidaceae</taxon>
        <taxon>Nocardioides</taxon>
    </lineage>
</organism>
<dbReference type="InterPro" id="IPR032710">
    <property type="entry name" value="NTF2-like_dom_sf"/>
</dbReference>
<name>A0ABW2N0D9_9ACTN</name>
<comment type="caution">
    <text evidence="1">The sequence shown here is derived from an EMBL/GenBank/DDBJ whole genome shotgun (WGS) entry which is preliminary data.</text>
</comment>
<dbReference type="Proteomes" id="UP001596524">
    <property type="component" value="Unassembled WGS sequence"/>
</dbReference>
<sequence length="56" mass="6012">MASADLVAATIHFQCQRDGATMGMDGVDVLRIAGGKIAEVWLFSADQPAEDLFWGQ</sequence>
<evidence type="ECO:0000313" key="2">
    <source>
        <dbReference type="Proteomes" id="UP001596524"/>
    </source>
</evidence>
<evidence type="ECO:0000313" key="1">
    <source>
        <dbReference type="EMBL" id="MFC7360796.1"/>
    </source>
</evidence>
<proteinExistence type="predicted"/>
<keyword evidence="2" id="KW-1185">Reference proteome</keyword>
<dbReference type="RefSeq" id="WP_255888678.1">
    <property type="nucleotide sequence ID" value="NZ_JAFMZM010000001.1"/>
</dbReference>
<protein>
    <submittedName>
        <fullName evidence="1">Ester cyclase</fullName>
    </submittedName>
</protein>
<gene>
    <name evidence="1" type="ORF">ACFQO6_10985</name>
</gene>
<dbReference type="EMBL" id="JBHTCH010000014">
    <property type="protein sequence ID" value="MFC7360796.1"/>
    <property type="molecule type" value="Genomic_DNA"/>
</dbReference>